<gene>
    <name evidence="3" type="ordered locus">Shell_0898</name>
</gene>
<dbReference type="CAZy" id="GT2">
    <property type="family name" value="Glycosyltransferase Family 2"/>
</dbReference>
<dbReference type="PANTHER" id="PTHR43179:SF11">
    <property type="entry name" value="GLYCOSYL TRANSFERASE"/>
    <property type="match status" value="1"/>
</dbReference>
<evidence type="ECO:0000259" key="2">
    <source>
        <dbReference type="Pfam" id="PF00535"/>
    </source>
</evidence>
<keyword evidence="1" id="KW-0472">Membrane</keyword>
<dbReference type="Pfam" id="PF00535">
    <property type="entry name" value="Glycos_transf_2"/>
    <property type="match status" value="1"/>
</dbReference>
<dbReference type="InterPro" id="IPR029044">
    <property type="entry name" value="Nucleotide-diphossugar_trans"/>
</dbReference>
<keyword evidence="1" id="KW-0812">Transmembrane</keyword>
<dbReference type="HOGENOM" id="CLU_023845_4_0_2"/>
<dbReference type="Gene3D" id="3.90.550.10">
    <property type="entry name" value="Spore Coat Polysaccharide Biosynthesis Protein SpsA, Chain A"/>
    <property type="match status" value="1"/>
</dbReference>
<keyword evidence="1" id="KW-1133">Transmembrane helix</keyword>
<dbReference type="RefSeq" id="WP_013143205.1">
    <property type="nucleotide sequence ID" value="NC_014205.1"/>
</dbReference>
<reference evidence="4" key="1">
    <citation type="submission" date="2010-05" db="EMBL/GenBank/DDBJ databases">
        <title>Complete sequence of Staphylothermus hellenicus DSM 12710.</title>
        <authorList>
            <consortium name="US DOE Joint Genome Institute"/>
            <person name="Lucas S."/>
            <person name="Copeland A."/>
            <person name="Lapidus A."/>
            <person name="Cheng J.-F."/>
            <person name="Bruce D."/>
            <person name="Goodwin L."/>
            <person name="Pitluck S."/>
            <person name="Davenport K."/>
            <person name="Detter J.C."/>
            <person name="Han C."/>
            <person name="Tapia R."/>
            <person name="Larimer F."/>
            <person name="Land M."/>
            <person name="Hauser L."/>
            <person name="Kyrpides N."/>
            <person name="Mikhailova N."/>
            <person name="Anderson I.J."/>
            <person name="Woyke T."/>
        </authorList>
    </citation>
    <scope>NUCLEOTIDE SEQUENCE [LARGE SCALE GENOMIC DNA]</scope>
    <source>
        <strain evidence="4">DSM 12710 / JCM 10830 / BK20S6-10-b1 / P8</strain>
    </source>
</reference>
<evidence type="ECO:0000313" key="3">
    <source>
        <dbReference type="EMBL" id="ADI32007.1"/>
    </source>
</evidence>
<protein>
    <submittedName>
        <fullName evidence="3">Glycosyl transferase family 2</fullName>
    </submittedName>
</protein>
<dbReference type="InterPro" id="IPR001173">
    <property type="entry name" value="Glyco_trans_2-like"/>
</dbReference>
<name>D7D8B1_STAHD</name>
<accession>D7D8B1</accession>
<dbReference type="OrthoDB" id="30986at2157"/>
<dbReference type="STRING" id="591019.Shell_0898"/>
<dbReference type="SUPFAM" id="SSF53448">
    <property type="entry name" value="Nucleotide-diphospho-sugar transferases"/>
    <property type="match status" value="1"/>
</dbReference>
<proteinExistence type="predicted"/>
<keyword evidence="3" id="KW-0808">Transferase</keyword>
<evidence type="ECO:0000313" key="4">
    <source>
        <dbReference type="Proteomes" id="UP000002573"/>
    </source>
</evidence>
<feature type="transmembrane region" description="Helical" evidence="1">
    <location>
        <begin position="246"/>
        <end position="273"/>
    </location>
</feature>
<dbReference type="AlphaFoldDB" id="D7D8B1"/>
<organism evidence="3 4">
    <name type="scientific">Staphylothermus hellenicus (strain DSM 12710 / JCM 10830 / BK20S6-10-b1 / P8)</name>
    <dbReference type="NCBI Taxonomy" id="591019"/>
    <lineage>
        <taxon>Archaea</taxon>
        <taxon>Thermoproteota</taxon>
        <taxon>Thermoprotei</taxon>
        <taxon>Desulfurococcales</taxon>
        <taxon>Desulfurococcaceae</taxon>
        <taxon>Staphylothermus</taxon>
    </lineage>
</organism>
<keyword evidence="4" id="KW-1185">Reference proteome</keyword>
<feature type="domain" description="Glycosyltransferase 2-like" evidence="2">
    <location>
        <begin position="7"/>
        <end position="177"/>
    </location>
</feature>
<sequence length="340" mass="39078">MLDEEISVVVVTYNSSSYIIPCLKSILNSRNTALKEVIIIDNNSADNTLGLVKKHFGNDPRVKVVSLHRNMGFPYACNVGVRLARSRYVVLMNPDVVVDPYCFARLAEFLSRNSDVVAVQPKLLHPAGYIDGVGGVMDVLGHGFHLGMYEKDTGQYERPREILYACFACAMVKRDVYLRLGGMDPRFFLYSEDLDFGWRCWLAGYRVMYVPGAIAYHVGQHATKKLPYHAIYFGRRNRLYTVFTNYPLFLGIIASIILLALYIGLGFYSMIIVRDKVEARLVLRIIVKFLKDLKYLVMKRKRIIRRRSFLEFIRKSLISTQLVGLKLYLAKLYRKQLAME</sequence>
<dbReference type="eggNOG" id="arCOG01383">
    <property type="taxonomic scope" value="Archaea"/>
</dbReference>
<dbReference type="GeneID" id="9234187"/>
<dbReference type="KEGG" id="shc:Shell_0898"/>
<reference evidence="3 4" key="2">
    <citation type="journal article" date="2011" name="Stand. Genomic Sci.">
        <title>Complete genome sequence of Staphylothermus hellenicus P8.</title>
        <authorList>
            <person name="Anderson I."/>
            <person name="Wirth R."/>
            <person name="Lucas S."/>
            <person name="Copeland A."/>
            <person name="Lapidus A."/>
            <person name="Cheng J.F."/>
            <person name="Goodwin L."/>
            <person name="Pitluck S."/>
            <person name="Davenport K."/>
            <person name="Detter J.C."/>
            <person name="Han C."/>
            <person name="Tapia R."/>
            <person name="Land M."/>
            <person name="Hauser L."/>
            <person name="Pati A."/>
            <person name="Mikhailova N."/>
            <person name="Woyke T."/>
            <person name="Klenk H.P."/>
            <person name="Kyrpides N."/>
            <person name="Ivanova N."/>
        </authorList>
    </citation>
    <scope>NUCLEOTIDE SEQUENCE [LARGE SCALE GENOMIC DNA]</scope>
    <source>
        <strain evidence="4">DSM 12710 / JCM 10830 / BK20S6-10-b1 / P8</strain>
    </source>
</reference>
<dbReference type="EMBL" id="CP002051">
    <property type="protein sequence ID" value="ADI32007.1"/>
    <property type="molecule type" value="Genomic_DNA"/>
</dbReference>
<evidence type="ECO:0000256" key="1">
    <source>
        <dbReference type="SAM" id="Phobius"/>
    </source>
</evidence>
<dbReference type="Proteomes" id="UP000002573">
    <property type="component" value="Chromosome"/>
</dbReference>
<dbReference type="PANTHER" id="PTHR43179">
    <property type="entry name" value="RHAMNOSYLTRANSFERASE WBBL"/>
    <property type="match status" value="1"/>
</dbReference>
<dbReference type="GO" id="GO:0016740">
    <property type="term" value="F:transferase activity"/>
    <property type="evidence" value="ECO:0007669"/>
    <property type="project" value="UniProtKB-KW"/>
</dbReference>
<dbReference type="CDD" id="cd04186">
    <property type="entry name" value="GT_2_like_c"/>
    <property type="match status" value="1"/>
</dbReference>